<evidence type="ECO:0000313" key="3">
    <source>
        <dbReference type="Proteomes" id="UP000299102"/>
    </source>
</evidence>
<evidence type="ECO:0000256" key="1">
    <source>
        <dbReference type="SAM" id="MobiDB-lite"/>
    </source>
</evidence>
<dbReference type="Proteomes" id="UP000299102">
    <property type="component" value="Unassembled WGS sequence"/>
</dbReference>
<accession>A0A4C1ULQ7</accession>
<comment type="caution">
    <text evidence="2">The sequence shown here is derived from an EMBL/GenBank/DDBJ whole genome shotgun (WGS) entry which is preliminary data.</text>
</comment>
<gene>
    <name evidence="2" type="ORF">EVAR_17103_1</name>
</gene>
<organism evidence="2 3">
    <name type="scientific">Eumeta variegata</name>
    <name type="common">Bagworm moth</name>
    <name type="synonym">Eumeta japonica</name>
    <dbReference type="NCBI Taxonomy" id="151549"/>
    <lineage>
        <taxon>Eukaryota</taxon>
        <taxon>Metazoa</taxon>
        <taxon>Ecdysozoa</taxon>
        <taxon>Arthropoda</taxon>
        <taxon>Hexapoda</taxon>
        <taxon>Insecta</taxon>
        <taxon>Pterygota</taxon>
        <taxon>Neoptera</taxon>
        <taxon>Endopterygota</taxon>
        <taxon>Lepidoptera</taxon>
        <taxon>Glossata</taxon>
        <taxon>Ditrysia</taxon>
        <taxon>Tineoidea</taxon>
        <taxon>Psychidae</taxon>
        <taxon>Oiketicinae</taxon>
        <taxon>Eumeta</taxon>
    </lineage>
</organism>
<feature type="region of interest" description="Disordered" evidence="1">
    <location>
        <begin position="125"/>
        <end position="153"/>
    </location>
</feature>
<proteinExistence type="predicted"/>
<name>A0A4C1ULQ7_EUMVA</name>
<protein>
    <submittedName>
        <fullName evidence="2">Uncharacterized protein</fullName>
    </submittedName>
</protein>
<dbReference type="EMBL" id="BGZK01000193">
    <property type="protein sequence ID" value="GBP27403.1"/>
    <property type="molecule type" value="Genomic_DNA"/>
</dbReference>
<reference evidence="2 3" key="1">
    <citation type="journal article" date="2019" name="Commun. Biol.">
        <title>The bagworm genome reveals a unique fibroin gene that provides high tensile strength.</title>
        <authorList>
            <person name="Kono N."/>
            <person name="Nakamura H."/>
            <person name="Ohtoshi R."/>
            <person name="Tomita M."/>
            <person name="Numata K."/>
            <person name="Arakawa K."/>
        </authorList>
    </citation>
    <scope>NUCLEOTIDE SEQUENCE [LARGE SCALE GENOMIC DNA]</scope>
</reference>
<evidence type="ECO:0000313" key="2">
    <source>
        <dbReference type="EMBL" id="GBP27403.1"/>
    </source>
</evidence>
<keyword evidence="3" id="KW-1185">Reference proteome</keyword>
<dbReference type="AlphaFoldDB" id="A0A4C1ULQ7"/>
<sequence>MYVVSELSQNGVSGKPSHSATYSLCSSPDSGHRFLLRGSTSDVACPLPLKYDAMGRVGHFGSSADILRNRGVCLTATVNCTFVAENEPSGTYREWSVTLGYPVTRLRPVRESLFELLADKTVFLEGGHSRSDDPAPSGEGGRPAAAPQQKLTA</sequence>